<proteinExistence type="predicted"/>
<evidence type="ECO:0000313" key="3">
    <source>
        <dbReference type="Proteomes" id="UP000494165"/>
    </source>
</evidence>
<dbReference type="AlphaFoldDB" id="A0A8S1D5P1"/>
<reference evidence="2 3" key="1">
    <citation type="submission" date="2020-04" db="EMBL/GenBank/DDBJ databases">
        <authorList>
            <person name="Alioto T."/>
            <person name="Alioto T."/>
            <person name="Gomez Garrido J."/>
        </authorList>
    </citation>
    <scope>NUCLEOTIDE SEQUENCE [LARGE SCALE GENOMIC DNA]</scope>
</reference>
<name>A0A8S1D5P1_9INSE</name>
<feature type="compositionally biased region" description="Polar residues" evidence="1">
    <location>
        <begin position="47"/>
        <end position="64"/>
    </location>
</feature>
<protein>
    <submittedName>
        <fullName evidence="2">Uncharacterized protein</fullName>
    </submittedName>
</protein>
<dbReference type="EMBL" id="CADEPI010000082">
    <property type="protein sequence ID" value="CAB3373187.1"/>
    <property type="molecule type" value="Genomic_DNA"/>
</dbReference>
<feature type="region of interest" description="Disordered" evidence="1">
    <location>
        <begin position="47"/>
        <end position="80"/>
    </location>
</feature>
<evidence type="ECO:0000313" key="2">
    <source>
        <dbReference type="EMBL" id="CAB3373187.1"/>
    </source>
</evidence>
<dbReference type="Proteomes" id="UP000494165">
    <property type="component" value="Unassembled WGS sequence"/>
</dbReference>
<organism evidence="2 3">
    <name type="scientific">Cloeon dipterum</name>
    <dbReference type="NCBI Taxonomy" id="197152"/>
    <lineage>
        <taxon>Eukaryota</taxon>
        <taxon>Metazoa</taxon>
        <taxon>Ecdysozoa</taxon>
        <taxon>Arthropoda</taxon>
        <taxon>Hexapoda</taxon>
        <taxon>Insecta</taxon>
        <taxon>Pterygota</taxon>
        <taxon>Palaeoptera</taxon>
        <taxon>Ephemeroptera</taxon>
        <taxon>Pisciforma</taxon>
        <taxon>Baetidae</taxon>
        <taxon>Cloeon</taxon>
    </lineage>
</organism>
<gene>
    <name evidence="2" type="ORF">CLODIP_2_CD11016</name>
</gene>
<evidence type="ECO:0000256" key="1">
    <source>
        <dbReference type="SAM" id="MobiDB-lite"/>
    </source>
</evidence>
<sequence length="80" mass="8682">MDSSFQCERVECRPQTYHSSSHAGCVVFPSKLPGAPPENWDELKSRNIVSQNNKSVTAAATSNRPAARVSEVDAPDAPPR</sequence>
<keyword evidence="3" id="KW-1185">Reference proteome</keyword>
<comment type="caution">
    <text evidence="2">The sequence shown here is derived from an EMBL/GenBank/DDBJ whole genome shotgun (WGS) entry which is preliminary data.</text>
</comment>
<accession>A0A8S1D5P1</accession>